<keyword evidence="2" id="KW-0217">Developmental protein</keyword>
<evidence type="ECO:0000313" key="13">
    <source>
        <dbReference type="Ensembl" id="ENSEBUP00000007352.1"/>
    </source>
</evidence>
<sequence length="280" mass="29846">MDPTMFSYMPGHGGVPHAFAQSLHGRTTFERPSFADLAPSCAAVFSGNFGANEGAFALGPTRVGHHLLSQSAGWPQLSPQPSSGGPACAVSAPSRHAAPLVPSPAGAATAGDASPRHVPGPGLHMTSFEQAPPHAMAQSAESIRKGPRRRADTPDSPEEGASAEPGASKPRKERTAFTKEQIRELEAEFAHHNYLTRLRRYEIAVNLDLTERQVKVWFQNRRMKWKRVKGGQQGAAARETELANVRKENLLPSELRGLAAPSGGQGQSSNLGENADNDPA</sequence>
<evidence type="ECO:0000256" key="9">
    <source>
        <dbReference type="PROSITE-ProRule" id="PRU00108"/>
    </source>
</evidence>
<dbReference type="InterPro" id="IPR017970">
    <property type="entry name" value="Homeobox_CS"/>
</dbReference>
<evidence type="ECO:0000256" key="2">
    <source>
        <dbReference type="ARBA" id="ARBA00022473"/>
    </source>
</evidence>
<evidence type="ECO:0000256" key="5">
    <source>
        <dbReference type="ARBA" id="ARBA00023155"/>
    </source>
</evidence>
<evidence type="ECO:0000256" key="10">
    <source>
        <dbReference type="RuleBase" id="RU000682"/>
    </source>
</evidence>
<dbReference type="CDD" id="cd00086">
    <property type="entry name" value="homeodomain"/>
    <property type="match status" value="1"/>
</dbReference>
<feature type="DNA-binding region" description="Homeobox" evidence="9">
    <location>
        <begin position="170"/>
        <end position="229"/>
    </location>
</feature>
<evidence type="ECO:0000256" key="11">
    <source>
        <dbReference type="SAM" id="MobiDB-lite"/>
    </source>
</evidence>
<dbReference type="PRINTS" id="PR00024">
    <property type="entry name" value="HOMEOBOX"/>
</dbReference>
<dbReference type="GO" id="GO:0005634">
    <property type="term" value="C:nucleus"/>
    <property type="evidence" value="ECO:0007669"/>
    <property type="project" value="UniProtKB-SubCell"/>
</dbReference>
<dbReference type="InterPro" id="IPR020479">
    <property type="entry name" value="HD_metazoa"/>
</dbReference>
<dbReference type="Proteomes" id="UP000694388">
    <property type="component" value="Unplaced"/>
</dbReference>
<dbReference type="SMART" id="SM00389">
    <property type="entry name" value="HOX"/>
    <property type="match status" value="1"/>
</dbReference>
<keyword evidence="14" id="KW-1185">Reference proteome</keyword>
<dbReference type="Pfam" id="PF00046">
    <property type="entry name" value="Homeodomain"/>
    <property type="match status" value="1"/>
</dbReference>
<dbReference type="PROSITE" id="PS50071">
    <property type="entry name" value="HOMEOBOX_2"/>
    <property type="match status" value="1"/>
</dbReference>
<keyword evidence="5 9" id="KW-0371">Homeobox</keyword>
<name>A0A8C4NIT5_EPTBU</name>
<dbReference type="InterPro" id="IPR001356">
    <property type="entry name" value="HD"/>
</dbReference>
<keyword evidence="7" id="KW-0804">Transcription</keyword>
<dbReference type="Gene3D" id="1.10.10.60">
    <property type="entry name" value="Homeodomain-like"/>
    <property type="match status" value="1"/>
</dbReference>
<keyword evidence="3" id="KW-0805">Transcription regulation</keyword>
<dbReference type="InterPro" id="IPR042634">
    <property type="entry name" value="MOX-1/MOX-2"/>
</dbReference>
<accession>A0A8C4NIT5</accession>
<dbReference type="PANTHER" id="PTHR24328">
    <property type="entry name" value="HOMEOBOX PROTEIN MOX"/>
    <property type="match status" value="1"/>
</dbReference>
<dbReference type="GO" id="GO:0045944">
    <property type="term" value="P:positive regulation of transcription by RNA polymerase II"/>
    <property type="evidence" value="ECO:0007669"/>
    <property type="project" value="InterPro"/>
</dbReference>
<dbReference type="GO" id="GO:0000978">
    <property type="term" value="F:RNA polymerase II cis-regulatory region sequence-specific DNA binding"/>
    <property type="evidence" value="ECO:0007669"/>
    <property type="project" value="TreeGrafter"/>
</dbReference>
<feature type="domain" description="Homeobox" evidence="12">
    <location>
        <begin position="168"/>
        <end position="228"/>
    </location>
</feature>
<evidence type="ECO:0000256" key="4">
    <source>
        <dbReference type="ARBA" id="ARBA00023125"/>
    </source>
</evidence>
<keyword evidence="4 9" id="KW-0238">DNA-binding</keyword>
<evidence type="ECO:0000256" key="3">
    <source>
        <dbReference type="ARBA" id="ARBA00023015"/>
    </source>
</evidence>
<evidence type="ECO:0000256" key="1">
    <source>
        <dbReference type="ARBA" id="ARBA00004123"/>
    </source>
</evidence>
<protein>
    <submittedName>
        <fullName evidence="13">Mesenchyme homeobox 2a</fullName>
    </submittedName>
</protein>
<dbReference type="OMA" id="ITHPRQA"/>
<feature type="compositionally biased region" description="Low complexity" evidence="11">
    <location>
        <begin position="75"/>
        <end position="86"/>
    </location>
</feature>
<dbReference type="FunFam" id="1.10.10.60:FF:000109">
    <property type="entry name" value="Homeobox protein MOX-2"/>
    <property type="match status" value="1"/>
</dbReference>
<dbReference type="GeneTree" id="ENSGT00940000154018"/>
<feature type="region of interest" description="Disordered" evidence="11">
    <location>
        <begin position="72"/>
        <end position="177"/>
    </location>
</feature>
<feature type="region of interest" description="Disordered" evidence="11">
    <location>
        <begin position="243"/>
        <end position="280"/>
    </location>
</feature>
<dbReference type="InterPro" id="IPR009057">
    <property type="entry name" value="Homeodomain-like_sf"/>
</dbReference>
<reference evidence="13" key="2">
    <citation type="submission" date="2025-09" db="UniProtKB">
        <authorList>
            <consortium name="Ensembl"/>
        </authorList>
    </citation>
    <scope>IDENTIFICATION</scope>
</reference>
<evidence type="ECO:0000256" key="8">
    <source>
        <dbReference type="ARBA" id="ARBA00023242"/>
    </source>
</evidence>
<dbReference type="PANTHER" id="PTHR24328:SF7">
    <property type="entry name" value="BUTTONLESS"/>
    <property type="match status" value="1"/>
</dbReference>
<dbReference type="AlphaFoldDB" id="A0A8C4NIT5"/>
<dbReference type="SUPFAM" id="SSF46689">
    <property type="entry name" value="Homeodomain-like"/>
    <property type="match status" value="1"/>
</dbReference>
<proteinExistence type="predicted"/>
<keyword evidence="6" id="KW-0010">Activator</keyword>
<keyword evidence="8 9" id="KW-0539">Nucleus</keyword>
<evidence type="ECO:0000256" key="7">
    <source>
        <dbReference type="ARBA" id="ARBA00023163"/>
    </source>
</evidence>
<dbReference type="PROSITE" id="PS00027">
    <property type="entry name" value="HOMEOBOX_1"/>
    <property type="match status" value="1"/>
</dbReference>
<reference evidence="13" key="1">
    <citation type="submission" date="2025-08" db="UniProtKB">
        <authorList>
            <consortium name="Ensembl"/>
        </authorList>
    </citation>
    <scope>IDENTIFICATION</scope>
</reference>
<dbReference type="Ensembl" id="ENSEBUT00000007832.1">
    <property type="protein sequence ID" value="ENSEBUP00000007352.1"/>
    <property type="gene ID" value="ENSEBUG00000004809.1"/>
</dbReference>
<evidence type="ECO:0000259" key="12">
    <source>
        <dbReference type="PROSITE" id="PS50071"/>
    </source>
</evidence>
<dbReference type="GO" id="GO:0000981">
    <property type="term" value="F:DNA-binding transcription factor activity, RNA polymerase II-specific"/>
    <property type="evidence" value="ECO:0007669"/>
    <property type="project" value="InterPro"/>
</dbReference>
<comment type="subcellular location">
    <subcellularLocation>
        <location evidence="1 9 10">Nucleus</location>
    </subcellularLocation>
</comment>
<evidence type="ECO:0000313" key="14">
    <source>
        <dbReference type="Proteomes" id="UP000694388"/>
    </source>
</evidence>
<organism evidence="13 14">
    <name type="scientific">Eptatretus burgeri</name>
    <name type="common">Inshore hagfish</name>
    <dbReference type="NCBI Taxonomy" id="7764"/>
    <lineage>
        <taxon>Eukaryota</taxon>
        <taxon>Metazoa</taxon>
        <taxon>Chordata</taxon>
        <taxon>Craniata</taxon>
        <taxon>Vertebrata</taxon>
        <taxon>Cyclostomata</taxon>
        <taxon>Myxini</taxon>
        <taxon>Myxiniformes</taxon>
        <taxon>Myxinidae</taxon>
        <taxon>Eptatretinae</taxon>
        <taxon>Eptatretus</taxon>
    </lineage>
</organism>
<evidence type="ECO:0000256" key="6">
    <source>
        <dbReference type="ARBA" id="ARBA00023159"/>
    </source>
</evidence>